<dbReference type="AlphaFoldDB" id="D4G7P6"/>
<dbReference type="NCBIfam" id="TIGR00125">
    <property type="entry name" value="cyt_tran_rel"/>
    <property type="match status" value="1"/>
</dbReference>
<evidence type="ECO:0000256" key="10">
    <source>
        <dbReference type="ARBA" id="ARBA00048721"/>
    </source>
</evidence>
<dbReference type="RefSeq" id="WP_013087466.1">
    <property type="nucleotide sequence ID" value="NC_014109.1"/>
</dbReference>
<evidence type="ECO:0000256" key="9">
    <source>
        <dbReference type="ARBA" id="ARBA00023027"/>
    </source>
</evidence>
<dbReference type="UniPathway" id="UPA00253">
    <property type="reaction ID" value="UER00332"/>
</dbReference>
<dbReference type="CDD" id="cd02165">
    <property type="entry name" value="NMNAT"/>
    <property type="match status" value="1"/>
</dbReference>
<dbReference type="EMBL" id="CP001085">
    <property type="protein sequence ID" value="ADD79476.1"/>
    <property type="molecule type" value="Genomic_DNA"/>
</dbReference>
<evidence type="ECO:0000256" key="7">
    <source>
        <dbReference type="ARBA" id="ARBA00022741"/>
    </source>
</evidence>
<dbReference type="GO" id="GO:0004515">
    <property type="term" value="F:nicotinate-nucleotide adenylyltransferase activity"/>
    <property type="evidence" value="ECO:0007669"/>
    <property type="project" value="UniProtKB-UniRule"/>
</dbReference>
<name>D4G7P6_RIEPU</name>
<dbReference type="NCBIfam" id="TIGR00482">
    <property type="entry name" value="nicotinate (nicotinamide) nucleotide adenylyltransferase"/>
    <property type="match status" value="1"/>
</dbReference>
<organism evidence="13 14">
    <name type="scientific">Riesia pediculicola (strain USDA)</name>
    <dbReference type="NCBI Taxonomy" id="515618"/>
    <lineage>
        <taxon>Bacteria</taxon>
        <taxon>Pseudomonadati</taxon>
        <taxon>Pseudomonadota</taxon>
        <taxon>Gammaproteobacteria</taxon>
        <taxon>Enterobacterales</taxon>
        <taxon>Enterobacteriaceae</taxon>
        <taxon>Candidatus Riesia</taxon>
    </lineage>
</organism>
<evidence type="ECO:0000256" key="8">
    <source>
        <dbReference type="ARBA" id="ARBA00022840"/>
    </source>
</evidence>
<evidence type="ECO:0000256" key="1">
    <source>
        <dbReference type="ARBA" id="ARBA00002324"/>
    </source>
</evidence>
<comment type="similarity">
    <text evidence="3 11">Belongs to the NadD family.</text>
</comment>
<keyword evidence="6 11" id="KW-0548">Nucleotidyltransferase</keyword>
<dbReference type="InterPro" id="IPR004821">
    <property type="entry name" value="Cyt_trans-like"/>
</dbReference>
<gene>
    <name evidence="11" type="primary">nadD</name>
    <name evidence="13" type="ordered locus">RIEPE_0085</name>
</gene>
<comment type="catalytic activity">
    <reaction evidence="10 11">
        <text>nicotinate beta-D-ribonucleotide + ATP + H(+) = deamido-NAD(+) + diphosphate</text>
        <dbReference type="Rhea" id="RHEA:22860"/>
        <dbReference type="ChEBI" id="CHEBI:15378"/>
        <dbReference type="ChEBI" id="CHEBI:30616"/>
        <dbReference type="ChEBI" id="CHEBI:33019"/>
        <dbReference type="ChEBI" id="CHEBI:57502"/>
        <dbReference type="ChEBI" id="CHEBI:58437"/>
        <dbReference type="EC" id="2.7.7.18"/>
    </reaction>
</comment>
<evidence type="ECO:0000256" key="5">
    <source>
        <dbReference type="ARBA" id="ARBA00022679"/>
    </source>
</evidence>
<evidence type="ECO:0000313" key="14">
    <source>
        <dbReference type="Proteomes" id="UP000001700"/>
    </source>
</evidence>
<dbReference type="Pfam" id="PF01467">
    <property type="entry name" value="CTP_transf_like"/>
    <property type="match status" value="1"/>
</dbReference>
<evidence type="ECO:0000256" key="4">
    <source>
        <dbReference type="ARBA" id="ARBA00022642"/>
    </source>
</evidence>
<dbReference type="Proteomes" id="UP000001700">
    <property type="component" value="Chromosome"/>
</dbReference>
<protein>
    <recommendedName>
        <fullName evidence="11">Probable nicotinate-nucleotide adenylyltransferase</fullName>
        <ecNumber evidence="11">2.7.7.18</ecNumber>
    </recommendedName>
    <alternativeName>
        <fullName evidence="11">Deamido-NAD(+) diphosphorylase</fullName>
    </alternativeName>
    <alternativeName>
        <fullName evidence="11">Deamido-NAD(+) pyrophosphorylase</fullName>
    </alternativeName>
    <alternativeName>
        <fullName evidence="11">Nicotinate mononucleotide adenylyltransferase</fullName>
        <shortName evidence="11">NaMN adenylyltransferase</shortName>
    </alternativeName>
</protein>
<dbReference type="PANTHER" id="PTHR39321:SF3">
    <property type="entry name" value="PHOSPHOPANTETHEINE ADENYLYLTRANSFERASE"/>
    <property type="match status" value="1"/>
</dbReference>
<keyword evidence="14" id="KW-1185">Reference proteome</keyword>
<feature type="domain" description="Cytidyltransferase-like" evidence="12">
    <location>
        <begin position="26"/>
        <end position="205"/>
    </location>
</feature>
<dbReference type="InterPro" id="IPR005248">
    <property type="entry name" value="NadD/NMNAT"/>
</dbReference>
<dbReference type="NCBIfam" id="NF000839">
    <property type="entry name" value="PRK00071.1-1"/>
    <property type="match status" value="1"/>
</dbReference>
<dbReference type="eggNOG" id="COG1057">
    <property type="taxonomic scope" value="Bacteria"/>
</dbReference>
<evidence type="ECO:0000313" key="13">
    <source>
        <dbReference type="EMBL" id="ADD79476.1"/>
    </source>
</evidence>
<keyword evidence="8 11" id="KW-0067">ATP-binding</keyword>
<evidence type="ECO:0000256" key="6">
    <source>
        <dbReference type="ARBA" id="ARBA00022695"/>
    </source>
</evidence>
<dbReference type="Gene3D" id="3.40.50.620">
    <property type="entry name" value="HUPs"/>
    <property type="match status" value="1"/>
</dbReference>
<reference evidence="13" key="1">
    <citation type="submission" date="2008-05" db="EMBL/GenBank/DDBJ databases">
        <title>Genome sequence of Riesia pediculicola USDA.</title>
        <authorList>
            <person name="Kirkness E.F."/>
        </authorList>
    </citation>
    <scope>NUCLEOTIDE SEQUENCE [LARGE SCALE GENOMIC DNA]</scope>
    <source>
        <strain evidence="13">USDA</strain>
    </source>
</reference>
<accession>D4G7P6</accession>
<dbReference type="GO" id="GO:0005524">
    <property type="term" value="F:ATP binding"/>
    <property type="evidence" value="ECO:0007669"/>
    <property type="project" value="UniProtKB-KW"/>
</dbReference>
<dbReference type="HAMAP" id="MF_00244">
    <property type="entry name" value="NaMN_adenylyltr"/>
    <property type="match status" value="1"/>
</dbReference>
<keyword evidence="7 11" id="KW-0547">Nucleotide-binding</keyword>
<dbReference type="OrthoDB" id="5295945at2"/>
<sequence>MIRNKNKHLIDFHKIEKKLSYKIQLLYGGTFDPIHLGHLSIIKHLSKVLKLEKCIILPNRALPNSLPVANIQQRLKMIQLALKNNSSFQIDLREIRKKNFSYTIDTLYSFRNQIGWKKPLGFVIGEDVLYSIHTWFNWKKILKICNLLVFRRNREKKSSLNPLVKFLVNHNKTENKEELNRFSYGKVYFVNNPCLSISSTEIRMRKMQKKSCRNLLPDDVLKYINENRIYQK</sequence>
<keyword evidence="9 11" id="KW-0520">NAD</keyword>
<evidence type="ECO:0000256" key="3">
    <source>
        <dbReference type="ARBA" id="ARBA00009014"/>
    </source>
</evidence>
<dbReference type="SUPFAM" id="SSF52374">
    <property type="entry name" value="Nucleotidylyl transferase"/>
    <property type="match status" value="1"/>
</dbReference>
<evidence type="ECO:0000256" key="2">
    <source>
        <dbReference type="ARBA" id="ARBA00005019"/>
    </source>
</evidence>
<evidence type="ECO:0000256" key="11">
    <source>
        <dbReference type="HAMAP-Rule" id="MF_00244"/>
    </source>
</evidence>
<dbReference type="EC" id="2.7.7.18" evidence="11"/>
<comment type="function">
    <text evidence="1 11">Catalyzes the reversible adenylation of nicotinate mononucleotide (NaMN) to nicotinic acid adenine dinucleotide (NaAD).</text>
</comment>
<dbReference type="STRING" id="515618.RIEPE_0085"/>
<dbReference type="InterPro" id="IPR014729">
    <property type="entry name" value="Rossmann-like_a/b/a_fold"/>
</dbReference>
<dbReference type="KEGG" id="rip:RIEPE_0085"/>
<dbReference type="PANTHER" id="PTHR39321">
    <property type="entry name" value="NICOTINATE-NUCLEOTIDE ADENYLYLTRANSFERASE-RELATED"/>
    <property type="match status" value="1"/>
</dbReference>
<dbReference type="HOGENOM" id="CLU_069765_0_0_6"/>
<keyword evidence="5 11" id="KW-0808">Transferase</keyword>
<dbReference type="GO" id="GO:0009435">
    <property type="term" value="P:NAD+ biosynthetic process"/>
    <property type="evidence" value="ECO:0007669"/>
    <property type="project" value="UniProtKB-UniRule"/>
</dbReference>
<comment type="pathway">
    <text evidence="2 11">Cofactor biosynthesis; NAD(+) biosynthesis; deamido-NAD(+) from nicotinate D-ribonucleotide: step 1/1.</text>
</comment>
<keyword evidence="4 11" id="KW-0662">Pyridine nucleotide biosynthesis</keyword>
<evidence type="ECO:0000259" key="12">
    <source>
        <dbReference type="Pfam" id="PF01467"/>
    </source>
</evidence>
<proteinExistence type="inferred from homology"/>